<dbReference type="Proteomes" id="UP000192335">
    <property type="component" value="Unassembled WGS sequence"/>
</dbReference>
<comment type="caution">
    <text evidence="2">The sequence shown here is derived from an EMBL/GenBank/DDBJ whole genome shotgun (WGS) entry which is preliminary data.</text>
</comment>
<evidence type="ECO:0000313" key="2">
    <source>
        <dbReference type="EMBL" id="ORC07557.1"/>
    </source>
</evidence>
<accession>A0A8E2IXN2</accession>
<organism evidence="2 3">
    <name type="scientific">Mycobacterium persicum</name>
    <dbReference type="NCBI Taxonomy" id="1487726"/>
    <lineage>
        <taxon>Bacteria</taxon>
        <taxon>Bacillati</taxon>
        <taxon>Actinomycetota</taxon>
        <taxon>Actinomycetes</taxon>
        <taxon>Mycobacteriales</taxon>
        <taxon>Mycobacteriaceae</taxon>
        <taxon>Mycobacterium</taxon>
    </lineage>
</organism>
<sequence length="77" mass="7275">MPVANDCPSEAGEMPRPTAAGENDPPGKPGAAGMPGVISGGVGGGVTGGGLVGSGPWLPLPQITPPLSQLASGFRAG</sequence>
<evidence type="ECO:0000256" key="1">
    <source>
        <dbReference type="SAM" id="MobiDB-lite"/>
    </source>
</evidence>
<feature type="region of interest" description="Disordered" evidence="1">
    <location>
        <begin position="1"/>
        <end position="77"/>
    </location>
</feature>
<feature type="compositionally biased region" description="Gly residues" evidence="1">
    <location>
        <begin position="38"/>
        <end position="53"/>
    </location>
</feature>
<name>A0A8E2IXN2_9MYCO</name>
<dbReference type="AlphaFoldDB" id="A0A8E2IXN2"/>
<protein>
    <submittedName>
        <fullName evidence="2">Uncharacterized protein</fullName>
    </submittedName>
</protein>
<evidence type="ECO:0000313" key="3">
    <source>
        <dbReference type="Proteomes" id="UP000192335"/>
    </source>
</evidence>
<proteinExistence type="predicted"/>
<gene>
    <name evidence="2" type="ORF">B4U45_14080</name>
</gene>
<reference evidence="2 3" key="1">
    <citation type="submission" date="2017-02" db="EMBL/GenBank/DDBJ databases">
        <title>Mycobacterium kansasii genomes.</title>
        <authorList>
            <person name="Borowka P."/>
            <person name="Strapagiel D."/>
            <person name="Marciniak B."/>
            <person name="Lach J."/>
            <person name="Bakula Z."/>
            <person name="Van Ingen J."/>
            <person name="Safianowska A."/>
            <person name="Brzostek A."/>
            <person name="Dziadek J."/>
            <person name="Jagielski T."/>
        </authorList>
    </citation>
    <scope>NUCLEOTIDE SEQUENCE [LARGE SCALE GENOMIC DNA]</scope>
    <source>
        <strain evidence="2 3">12MK</strain>
    </source>
</reference>
<dbReference type="EMBL" id="MWQA01000001">
    <property type="protein sequence ID" value="ORC07557.1"/>
    <property type="molecule type" value="Genomic_DNA"/>
</dbReference>